<gene>
    <name evidence="1" type="ORF">ESA94_14280</name>
</gene>
<reference evidence="1 2" key="1">
    <citation type="submission" date="2019-01" db="EMBL/GenBank/DDBJ databases">
        <title>Lacibacter sp. strain TTM-7.</title>
        <authorList>
            <person name="Chen W.-M."/>
        </authorList>
    </citation>
    <scope>NUCLEOTIDE SEQUENCE [LARGE SCALE GENOMIC DNA]</scope>
    <source>
        <strain evidence="1 2">TTM-7</strain>
    </source>
</reference>
<protein>
    <submittedName>
        <fullName evidence="1">Uncharacterized protein</fullName>
    </submittedName>
</protein>
<organism evidence="1 2">
    <name type="scientific">Lacibacter luteus</name>
    <dbReference type="NCBI Taxonomy" id="2508719"/>
    <lineage>
        <taxon>Bacteria</taxon>
        <taxon>Pseudomonadati</taxon>
        <taxon>Bacteroidota</taxon>
        <taxon>Chitinophagia</taxon>
        <taxon>Chitinophagales</taxon>
        <taxon>Chitinophagaceae</taxon>
        <taxon>Lacibacter</taxon>
    </lineage>
</organism>
<evidence type="ECO:0000313" key="2">
    <source>
        <dbReference type="Proteomes" id="UP000290204"/>
    </source>
</evidence>
<dbReference type="EMBL" id="SDHW01000004">
    <property type="protein sequence ID" value="RXK59457.1"/>
    <property type="molecule type" value="Genomic_DNA"/>
</dbReference>
<name>A0A4Q1CHK5_9BACT</name>
<comment type="caution">
    <text evidence="1">The sequence shown here is derived from an EMBL/GenBank/DDBJ whole genome shotgun (WGS) entry which is preliminary data.</text>
</comment>
<dbReference type="Proteomes" id="UP000290204">
    <property type="component" value="Unassembled WGS sequence"/>
</dbReference>
<evidence type="ECO:0000313" key="1">
    <source>
        <dbReference type="EMBL" id="RXK59457.1"/>
    </source>
</evidence>
<keyword evidence="2" id="KW-1185">Reference proteome</keyword>
<accession>A0A4Q1CHK5</accession>
<proteinExistence type="predicted"/>
<sequence>MIKCSCSDHVCKYRC</sequence>